<accession>A0A8J8JWF7</accession>
<proteinExistence type="predicted"/>
<organism evidence="1 2">
    <name type="scientific">Limnovirga soli</name>
    <dbReference type="NCBI Taxonomy" id="2656915"/>
    <lineage>
        <taxon>Bacteria</taxon>
        <taxon>Pseudomonadati</taxon>
        <taxon>Bacteroidota</taxon>
        <taxon>Chitinophagia</taxon>
        <taxon>Chitinophagales</taxon>
        <taxon>Chitinophagaceae</taxon>
        <taxon>Limnovirga</taxon>
    </lineage>
</organism>
<dbReference type="EMBL" id="WHPF01000018">
    <property type="protein sequence ID" value="NNV57694.1"/>
    <property type="molecule type" value="Genomic_DNA"/>
</dbReference>
<evidence type="ECO:0000313" key="1">
    <source>
        <dbReference type="EMBL" id="NNV57694.1"/>
    </source>
</evidence>
<protein>
    <submittedName>
        <fullName evidence="1">Uncharacterized protein</fullName>
    </submittedName>
</protein>
<evidence type="ECO:0000313" key="2">
    <source>
        <dbReference type="Proteomes" id="UP000598971"/>
    </source>
</evidence>
<keyword evidence="2" id="KW-1185">Reference proteome</keyword>
<sequence>MIIIFLSITISNYSYAQNSFRVKSLEGDDCIIRVNPEYTNNKISITFNSDSICIPDFTDIVGDVQVYGRFLKITYSLKGGSGIKIRRTLLLCINNKHLYTAMHFLSEYKESLDKAYNTVADSLHLFEEYRHYSVNFYNINDNSLGLEIHDQNKSQQDSTRTYTYDTTISLKFDKNHMAFINDYEILSGDFNVNKSPSEEYKKSINGNFPILKIVDIKYYLIDGIWFEQGNHNVLFQYSYNCK</sequence>
<name>A0A8J8JWF7_9BACT</name>
<gene>
    <name evidence="1" type="ORF">GD597_19655</name>
</gene>
<dbReference type="RefSeq" id="WP_171609645.1">
    <property type="nucleotide sequence ID" value="NZ_WHPF01000018.1"/>
</dbReference>
<reference evidence="1" key="1">
    <citation type="submission" date="2019-10" db="EMBL/GenBank/DDBJ databases">
        <title>Draft genome sequence of Panacibacter sp. KCS-6.</title>
        <authorList>
            <person name="Yim K.J."/>
        </authorList>
    </citation>
    <scope>NUCLEOTIDE SEQUENCE</scope>
    <source>
        <strain evidence="1">KCS-6</strain>
    </source>
</reference>
<comment type="caution">
    <text evidence="1">The sequence shown here is derived from an EMBL/GenBank/DDBJ whole genome shotgun (WGS) entry which is preliminary data.</text>
</comment>
<dbReference type="Proteomes" id="UP000598971">
    <property type="component" value="Unassembled WGS sequence"/>
</dbReference>
<dbReference type="AlphaFoldDB" id="A0A8J8JWF7"/>